<dbReference type="PANTHER" id="PTHR13285:SF18">
    <property type="entry name" value="PROTEIN-CYSTEINE N-PALMITOYLTRANSFERASE RASP"/>
    <property type="match status" value="1"/>
</dbReference>
<evidence type="ECO:0000256" key="1">
    <source>
        <dbReference type="ARBA" id="ARBA00004651"/>
    </source>
</evidence>
<feature type="transmembrane region" description="Helical" evidence="8">
    <location>
        <begin position="371"/>
        <end position="388"/>
    </location>
</feature>
<dbReference type="InterPro" id="IPR004299">
    <property type="entry name" value="MBOAT_fam"/>
</dbReference>
<evidence type="ECO:0000256" key="3">
    <source>
        <dbReference type="ARBA" id="ARBA00022475"/>
    </source>
</evidence>
<feature type="transmembrane region" description="Helical" evidence="8">
    <location>
        <begin position="117"/>
        <end position="133"/>
    </location>
</feature>
<protein>
    <submittedName>
        <fullName evidence="9">MBOAT family protein</fullName>
    </submittedName>
</protein>
<dbReference type="EMBL" id="JACOME010000002">
    <property type="protein sequence ID" value="MBC3846224.1"/>
    <property type="molecule type" value="Genomic_DNA"/>
</dbReference>
<evidence type="ECO:0000256" key="2">
    <source>
        <dbReference type="ARBA" id="ARBA00010323"/>
    </source>
</evidence>
<evidence type="ECO:0000256" key="7">
    <source>
        <dbReference type="PIRNR" id="PIRNR016636"/>
    </source>
</evidence>
<dbReference type="Pfam" id="PF03062">
    <property type="entry name" value="MBOAT"/>
    <property type="match status" value="1"/>
</dbReference>
<evidence type="ECO:0000256" key="8">
    <source>
        <dbReference type="SAM" id="Phobius"/>
    </source>
</evidence>
<reference evidence="9 10" key="1">
    <citation type="submission" date="2020-08" db="EMBL/GenBank/DDBJ databases">
        <title>Winogradskyella ouciana sp. nov., isolated from the hadal seawater of the Mariana Trench.</title>
        <authorList>
            <person name="He X."/>
        </authorList>
    </citation>
    <scope>NUCLEOTIDE SEQUENCE [LARGE SCALE GENOMIC DNA]</scope>
    <source>
        <strain evidence="9 10">KCTC 22026</strain>
    </source>
</reference>
<organism evidence="9 10">
    <name type="scientific">Winogradskyella echinorum</name>
    <dbReference type="NCBI Taxonomy" id="538189"/>
    <lineage>
        <taxon>Bacteria</taxon>
        <taxon>Pseudomonadati</taxon>
        <taxon>Bacteroidota</taxon>
        <taxon>Flavobacteriia</taxon>
        <taxon>Flavobacteriales</taxon>
        <taxon>Flavobacteriaceae</taxon>
        <taxon>Winogradskyella</taxon>
    </lineage>
</organism>
<sequence>MFFNSIDFFVFLPIVFGLYWLIGSKRIKEQNFLIAIASYVFYGWWDWRFLSLILFSTLVDYTIGIYLNKTEKLSKRKVLLWISIGVNLGFLGFFKYYNFFIDSLVDSFTFFGKELNINTLNIILPVGISFYTFQTLSYTIDVYNKKLKPTKDFVGFMAFVSFFPQLVAGPIERATNLLPQFSKERSFNYANAVDGLRQVLWGLFKKIVIADNCAKYANIIFNNHTEYNGSTLLLGAFFFAFQIYGDFSGYSDIAIGISRLFGFNLKRNFAFPYFSRDIAEFWRRWHISLSTWFRDYLYIPLGGSRGGTKMKVRNTFIIFVVSGFWHGANWTFIIWGALNALYFLPLLLTNKNRKNTDLVAEGKYLPSIKEFAQMTLTFFLTLLAWVFFRADSVSHAISYLQNLLTSSLFYKVEIFPSTILLLVLFFIITEWFGRSGEYAIEKIDFIKRPIRWAFYITLIILMFSFTGEEQQFIYFQF</sequence>
<evidence type="ECO:0000313" key="10">
    <source>
        <dbReference type="Proteomes" id="UP000607435"/>
    </source>
</evidence>
<keyword evidence="4 8" id="KW-0812">Transmembrane</keyword>
<evidence type="ECO:0000256" key="5">
    <source>
        <dbReference type="ARBA" id="ARBA00022989"/>
    </source>
</evidence>
<keyword evidence="5 8" id="KW-1133">Transmembrane helix</keyword>
<dbReference type="InterPro" id="IPR028362">
    <property type="entry name" value="AlgI"/>
</dbReference>
<keyword evidence="7" id="KW-0012">Acyltransferase</keyword>
<dbReference type="PANTHER" id="PTHR13285">
    <property type="entry name" value="ACYLTRANSFERASE"/>
    <property type="match status" value="1"/>
</dbReference>
<dbReference type="RefSeq" id="WP_186845355.1">
    <property type="nucleotide sequence ID" value="NZ_JACOME010000002.1"/>
</dbReference>
<feature type="transmembrane region" description="Helical" evidence="8">
    <location>
        <begin position="449"/>
        <end position="467"/>
    </location>
</feature>
<feature type="transmembrane region" description="Helical" evidence="8">
    <location>
        <begin position="6"/>
        <end position="22"/>
    </location>
</feature>
<accession>A0ABR6Y0Q9</accession>
<keyword evidence="10" id="KW-1185">Reference proteome</keyword>
<evidence type="ECO:0000256" key="4">
    <source>
        <dbReference type="ARBA" id="ARBA00022692"/>
    </source>
</evidence>
<dbReference type="InterPro" id="IPR024194">
    <property type="entry name" value="Ac/AlaTfrase_AlgI/DltB"/>
</dbReference>
<feature type="transmembrane region" description="Helical" evidence="8">
    <location>
        <begin position="51"/>
        <end position="67"/>
    </location>
</feature>
<dbReference type="PIRSF" id="PIRSF500217">
    <property type="entry name" value="AlgI"/>
    <property type="match status" value="1"/>
</dbReference>
<dbReference type="InterPro" id="IPR051085">
    <property type="entry name" value="MB_O-acyltransferase"/>
</dbReference>
<comment type="caution">
    <text evidence="9">The sequence shown here is derived from an EMBL/GenBank/DDBJ whole genome shotgun (WGS) entry which is preliminary data.</text>
</comment>
<gene>
    <name evidence="9" type="ORF">H6H04_07530</name>
</gene>
<evidence type="ECO:0000256" key="6">
    <source>
        <dbReference type="ARBA" id="ARBA00023136"/>
    </source>
</evidence>
<comment type="similarity">
    <text evidence="2 7">Belongs to the membrane-bound acyltransferase family.</text>
</comment>
<keyword evidence="6 7" id="KW-0472">Membrane</keyword>
<keyword evidence="7" id="KW-0808">Transferase</keyword>
<feature type="transmembrane region" description="Helical" evidence="8">
    <location>
        <begin position="79"/>
        <end position="97"/>
    </location>
</feature>
<keyword evidence="3 7" id="KW-1003">Cell membrane</keyword>
<dbReference type="Proteomes" id="UP000607435">
    <property type="component" value="Unassembled WGS sequence"/>
</dbReference>
<feature type="transmembrane region" description="Helical" evidence="8">
    <location>
        <begin position="408"/>
        <end position="428"/>
    </location>
</feature>
<name>A0ABR6Y0Q9_9FLAO</name>
<dbReference type="PIRSF" id="PIRSF016636">
    <property type="entry name" value="AlgI_DltB"/>
    <property type="match status" value="1"/>
</dbReference>
<comment type="subcellular location">
    <subcellularLocation>
        <location evidence="1">Cell membrane</location>
        <topology evidence="1">Multi-pass membrane protein</topology>
    </subcellularLocation>
</comment>
<evidence type="ECO:0000313" key="9">
    <source>
        <dbReference type="EMBL" id="MBC3846224.1"/>
    </source>
</evidence>
<proteinExistence type="inferred from homology"/>